<reference evidence="1 2" key="1">
    <citation type="journal article" date="2002" name="Nature">
        <title>Genome sequence and comparative analysis of the model rodent malaria parasite Plasmodium yoelii yoelii.</title>
        <authorList>
            <person name="Carlton J.M."/>
            <person name="Angiuoli S.V."/>
            <person name="Suh B.B."/>
            <person name="Kooij T.W."/>
            <person name="Pertea M."/>
            <person name="Silva J.C."/>
            <person name="Ermolaeva M.D."/>
            <person name="Allen J.E."/>
            <person name="Selengut J.D."/>
            <person name="Koo H.L."/>
            <person name="Peterson J.D."/>
            <person name="Pop M."/>
            <person name="Kosack D.S."/>
            <person name="Shumway M.F."/>
            <person name="Bidwell S.L."/>
            <person name="Shallom S.J."/>
            <person name="van Aken S.E."/>
            <person name="Riedmuller S.B."/>
            <person name="Feldblyum T.V."/>
            <person name="Cho J.K."/>
            <person name="Quackenbush J."/>
            <person name="Sedegah M."/>
            <person name="Shoaibi A."/>
            <person name="Cummings L.M."/>
            <person name="Florens L."/>
            <person name="Yates J.R."/>
            <person name="Raine J.D."/>
            <person name="Sinden R.E."/>
            <person name="Harris M.A."/>
            <person name="Cunningham D.A."/>
            <person name="Preiser P.R."/>
            <person name="Bergman L.W."/>
            <person name="Vaidya A.B."/>
            <person name="van Lin L.H."/>
            <person name="Janse C.J."/>
            <person name="Waters A.P."/>
            <person name="Smith H.O."/>
            <person name="White O.R."/>
            <person name="Salzberg S.L."/>
            <person name="Venter J.C."/>
            <person name="Fraser C.M."/>
            <person name="Hoffman S.L."/>
            <person name="Gardner M.J."/>
            <person name="Carucci D.J."/>
        </authorList>
    </citation>
    <scope>NUCLEOTIDE SEQUENCE [LARGE SCALE GENOMIC DNA]</scope>
    <source>
        <strain evidence="1 2">17XNL</strain>
    </source>
</reference>
<dbReference type="Proteomes" id="UP000008553">
    <property type="component" value="Unassembled WGS sequence"/>
</dbReference>
<feature type="non-terminal residue" evidence="1">
    <location>
        <position position="20"/>
    </location>
</feature>
<dbReference type="AlphaFoldDB" id="Q7RR59"/>
<gene>
    <name evidence="1" type="ORF">PY00877</name>
</gene>
<sequence>MKYVKFGNIYNYILMQNIQK</sequence>
<evidence type="ECO:0000313" key="1">
    <source>
        <dbReference type="EMBL" id="EAA19069.1"/>
    </source>
</evidence>
<name>Q7RR59_PLAYO</name>
<evidence type="ECO:0000313" key="2">
    <source>
        <dbReference type="Proteomes" id="UP000008553"/>
    </source>
</evidence>
<dbReference type="EMBL" id="AABL01000235">
    <property type="protein sequence ID" value="EAA19069.1"/>
    <property type="molecule type" value="Genomic_DNA"/>
</dbReference>
<dbReference type="InParanoid" id="Q7RR59"/>
<organism evidence="1 2">
    <name type="scientific">Plasmodium yoelii yoelii</name>
    <dbReference type="NCBI Taxonomy" id="73239"/>
    <lineage>
        <taxon>Eukaryota</taxon>
        <taxon>Sar</taxon>
        <taxon>Alveolata</taxon>
        <taxon>Apicomplexa</taxon>
        <taxon>Aconoidasida</taxon>
        <taxon>Haemosporida</taxon>
        <taxon>Plasmodiidae</taxon>
        <taxon>Plasmodium</taxon>
        <taxon>Plasmodium (Vinckeia)</taxon>
    </lineage>
</organism>
<protein>
    <submittedName>
        <fullName evidence="1">Uncharacterized protein</fullName>
    </submittedName>
</protein>
<comment type="caution">
    <text evidence="1">The sequence shown here is derived from an EMBL/GenBank/DDBJ whole genome shotgun (WGS) entry which is preliminary data.</text>
</comment>
<keyword evidence="2" id="KW-1185">Reference proteome</keyword>
<dbReference type="PaxDb" id="73239-Q7RR59"/>
<accession>Q7RR59</accession>
<proteinExistence type="predicted"/>